<feature type="compositionally biased region" description="Basic and acidic residues" evidence="1">
    <location>
        <begin position="23"/>
        <end position="43"/>
    </location>
</feature>
<dbReference type="Proteomes" id="UP000289437">
    <property type="component" value="Unassembled WGS sequence"/>
</dbReference>
<evidence type="ECO:0000256" key="1">
    <source>
        <dbReference type="SAM" id="MobiDB-lite"/>
    </source>
</evidence>
<dbReference type="AlphaFoldDB" id="A0A4Q0SWD7"/>
<protein>
    <submittedName>
        <fullName evidence="2">Uncharacterized protein</fullName>
    </submittedName>
</protein>
<proteinExistence type="predicted"/>
<name>A0A4Q0SWD7_9BACT</name>
<comment type="caution">
    <text evidence="2">The sequence shown here is derived from an EMBL/GenBank/DDBJ whole genome shotgun (WGS) entry which is preliminary data.</text>
</comment>
<evidence type="ECO:0000313" key="3">
    <source>
        <dbReference type="Proteomes" id="UP000289437"/>
    </source>
</evidence>
<sequence length="43" mass="4792">MASPGVVLHLAERLHLRNGNGPEAEKHRKQKDNASVKDVHRVP</sequence>
<accession>A0A4Q0SWD7</accession>
<reference evidence="2 3" key="1">
    <citation type="submission" date="2018-11" db="EMBL/GenBank/DDBJ databases">
        <authorList>
            <person name="Mardanov A.V."/>
            <person name="Ravin N.V."/>
            <person name="Dedysh S.N."/>
        </authorList>
    </citation>
    <scope>NUCLEOTIDE SEQUENCE [LARGE SCALE GENOMIC DNA]</scope>
    <source>
        <strain evidence="2 3">AF10</strain>
    </source>
</reference>
<organism evidence="2 3">
    <name type="scientific">Granulicella sibirica</name>
    <dbReference type="NCBI Taxonomy" id="2479048"/>
    <lineage>
        <taxon>Bacteria</taxon>
        <taxon>Pseudomonadati</taxon>
        <taxon>Acidobacteriota</taxon>
        <taxon>Terriglobia</taxon>
        <taxon>Terriglobales</taxon>
        <taxon>Acidobacteriaceae</taxon>
        <taxon>Granulicella</taxon>
    </lineage>
</organism>
<dbReference type="EMBL" id="RDSM01000008">
    <property type="protein sequence ID" value="RXH53729.1"/>
    <property type="molecule type" value="Genomic_DNA"/>
</dbReference>
<reference evidence="3" key="2">
    <citation type="submission" date="2019-02" db="EMBL/GenBank/DDBJ databases">
        <title>Granulicella sibirica sp. nov., a psychrotolerant acidobacterium isolated from an organic soil layer in forested tundra, West Siberia.</title>
        <authorList>
            <person name="Oshkin I.Y."/>
            <person name="Kulichevskaya I.S."/>
            <person name="Rijpstra W.I.C."/>
            <person name="Sinninghe Damste J.S."/>
            <person name="Rakitin A.L."/>
            <person name="Ravin N.V."/>
            <person name="Dedysh S.N."/>
        </authorList>
    </citation>
    <scope>NUCLEOTIDE SEQUENCE [LARGE SCALE GENOMIC DNA]</scope>
    <source>
        <strain evidence="3">AF10</strain>
    </source>
</reference>
<evidence type="ECO:0000313" key="2">
    <source>
        <dbReference type="EMBL" id="RXH53729.1"/>
    </source>
</evidence>
<keyword evidence="3" id="KW-1185">Reference proteome</keyword>
<gene>
    <name evidence="2" type="ORF">GRAN_5264</name>
</gene>
<feature type="region of interest" description="Disordered" evidence="1">
    <location>
        <begin position="12"/>
        <end position="43"/>
    </location>
</feature>